<sequence length="185" mass="20486">MKKGLIILIAAVFLVALWGFSGYNGLVTLNENADAQWAKVETQYQRRFDLIPNLVSSVKAVLNQEQAVFGEIAEARTRYAGAQTPDQRAAAASQVESALGRLLVIVENYPQLQSAATVQDLMAQLEGTENRVAVERTRFNDTVREYNTTIKRFPRNILAALTGFNNRAYFEAASGAEQVPTVQFE</sequence>
<dbReference type="PANTHER" id="PTHR34478:SF2">
    <property type="entry name" value="MEMBRANE PROTEIN"/>
    <property type="match status" value="1"/>
</dbReference>
<dbReference type="InterPro" id="IPR023353">
    <property type="entry name" value="LemA-like_dom_sf"/>
</dbReference>
<dbReference type="SUPFAM" id="SSF140478">
    <property type="entry name" value="LemA-like"/>
    <property type="match status" value="1"/>
</dbReference>
<dbReference type="Pfam" id="PF04011">
    <property type="entry name" value="LemA"/>
    <property type="match status" value="1"/>
</dbReference>
<comment type="caution">
    <text evidence="6">The sequence shown here is derived from an EMBL/GenBank/DDBJ whole genome shotgun (WGS) entry which is preliminary data.</text>
</comment>
<keyword evidence="5" id="KW-0472">Membrane</keyword>
<gene>
    <name evidence="6" type="ORF">A2758_02410</name>
</gene>
<keyword evidence="4" id="KW-1133">Transmembrane helix</keyword>
<name>A0A1G2T202_9BACT</name>
<dbReference type="AlphaFoldDB" id="A0A1G2T202"/>
<dbReference type="EMBL" id="MHVJ01000013">
    <property type="protein sequence ID" value="OHA91293.1"/>
    <property type="molecule type" value="Genomic_DNA"/>
</dbReference>
<evidence type="ECO:0000256" key="4">
    <source>
        <dbReference type="ARBA" id="ARBA00022989"/>
    </source>
</evidence>
<comment type="subcellular location">
    <subcellularLocation>
        <location evidence="1">Membrane</location>
        <topology evidence="1">Single-pass membrane protein</topology>
    </subcellularLocation>
</comment>
<comment type="similarity">
    <text evidence="2">Belongs to the LemA family.</text>
</comment>
<evidence type="ECO:0000313" key="6">
    <source>
        <dbReference type="EMBL" id="OHA91293.1"/>
    </source>
</evidence>
<evidence type="ECO:0000313" key="7">
    <source>
        <dbReference type="Proteomes" id="UP000178612"/>
    </source>
</evidence>
<keyword evidence="3" id="KW-0812">Transmembrane</keyword>
<evidence type="ECO:0000256" key="1">
    <source>
        <dbReference type="ARBA" id="ARBA00004167"/>
    </source>
</evidence>
<organism evidence="6 7">
    <name type="scientific">Candidatus Zambryskibacteria bacterium RIFCSPHIGHO2_01_FULL_49_18</name>
    <dbReference type="NCBI Taxonomy" id="1802740"/>
    <lineage>
        <taxon>Bacteria</taxon>
        <taxon>Candidatus Zambryskiibacteriota</taxon>
    </lineage>
</organism>
<dbReference type="PANTHER" id="PTHR34478">
    <property type="entry name" value="PROTEIN LEMA"/>
    <property type="match status" value="1"/>
</dbReference>
<evidence type="ECO:0000256" key="3">
    <source>
        <dbReference type="ARBA" id="ARBA00022692"/>
    </source>
</evidence>
<evidence type="ECO:0000256" key="2">
    <source>
        <dbReference type="ARBA" id="ARBA00008854"/>
    </source>
</evidence>
<proteinExistence type="inferred from homology"/>
<dbReference type="Proteomes" id="UP000178612">
    <property type="component" value="Unassembled WGS sequence"/>
</dbReference>
<protein>
    <submittedName>
        <fullName evidence="6">LemA family protein</fullName>
    </submittedName>
</protein>
<reference evidence="6 7" key="1">
    <citation type="journal article" date="2016" name="Nat. Commun.">
        <title>Thousands of microbial genomes shed light on interconnected biogeochemical processes in an aquifer system.</title>
        <authorList>
            <person name="Anantharaman K."/>
            <person name="Brown C.T."/>
            <person name="Hug L.A."/>
            <person name="Sharon I."/>
            <person name="Castelle C.J."/>
            <person name="Probst A.J."/>
            <person name="Thomas B.C."/>
            <person name="Singh A."/>
            <person name="Wilkins M.J."/>
            <person name="Karaoz U."/>
            <person name="Brodie E.L."/>
            <person name="Williams K.H."/>
            <person name="Hubbard S.S."/>
            <person name="Banfield J.F."/>
        </authorList>
    </citation>
    <scope>NUCLEOTIDE SEQUENCE [LARGE SCALE GENOMIC DNA]</scope>
</reference>
<dbReference type="GO" id="GO:0016020">
    <property type="term" value="C:membrane"/>
    <property type="evidence" value="ECO:0007669"/>
    <property type="project" value="UniProtKB-SubCell"/>
</dbReference>
<dbReference type="InterPro" id="IPR007156">
    <property type="entry name" value="MamQ_LemA"/>
</dbReference>
<accession>A0A1G2T202</accession>
<evidence type="ECO:0000256" key="5">
    <source>
        <dbReference type="ARBA" id="ARBA00023136"/>
    </source>
</evidence>
<dbReference type="Gene3D" id="1.20.1440.20">
    <property type="entry name" value="LemA-like domain"/>
    <property type="match status" value="1"/>
</dbReference>